<dbReference type="Gene3D" id="3.40.30.10">
    <property type="entry name" value="Glutaredoxin"/>
    <property type="match status" value="1"/>
</dbReference>
<evidence type="ECO:0000313" key="7">
    <source>
        <dbReference type="EMBL" id="QKG79880.1"/>
    </source>
</evidence>
<feature type="chain" id="PRO_5029645777" evidence="5">
    <location>
        <begin position="22"/>
        <end position="184"/>
    </location>
</feature>
<dbReference type="CDD" id="cd02966">
    <property type="entry name" value="TlpA_like_family"/>
    <property type="match status" value="1"/>
</dbReference>
<dbReference type="SUPFAM" id="SSF52833">
    <property type="entry name" value="Thioredoxin-like"/>
    <property type="match status" value="1"/>
</dbReference>
<name>A0A7D4BBA6_9BACT</name>
<evidence type="ECO:0000256" key="2">
    <source>
        <dbReference type="ARBA" id="ARBA00022748"/>
    </source>
</evidence>
<dbReference type="KEGG" id="ttz:FHG85_06260"/>
<dbReference type="Pfam" id="PF00578">
    <property type="entry name" value="AhpC-TSA"/>
    <property type="match status" value="1"/>
</dbReference>
<evidence type="ECO:0000313" key="8">
    <source>
        <dbReference type="Proteomes" id="UP000500961"/>
    </source>
</evidence>
<keyword evidence="3" id="KW-1015">Disulfide bond</keyword>
<proteinExistence type="predicted"/>
<dbReference type="InterPro" id="IPR013766">
    <property type="entry name" value="Thioredoxin_domain"/>
</dbReference>
<evidence type="ECO:0000256" key="5">
    <source>
        <dbReference type="SAM" id="SignalP"/>
    </source>
</evidence>
<dbReference type="Proteomes" id="UP000500961">
    <property type="component" value="Chromosome"/>
</dbReference>
<evidence type="ECO:0000256" key="1">
    <source>
        <dbReference type="ARBA" id="ARBA00004196"/>
    </source>
</evidence>
<dbReference type="InterPro" id="IPR050553">
    <property type="entry name" value="Thioredoxin_ResA/DsbE_sf"/>
</dbReference>
<protein>
    <submittedName>
        <fullName evidence="7">TlpA family protein disulfide reductase</fullName>
    </submittedName>
</protein>
<organism evidence="7 8">
    <name type="scientific">Tenuifilum thalassicum</name>
    <dbReference type="NCBI Taxonomy" id="2590900"/>
    <lineage>
        <taxon>Bacteria</taxon>
        <taxon>Pseudomonadati</taxon>
        <taxon>Bacteroidota</taxon>
        <taxon>Bacteroidia</taxon>
        <taxon>Bacteroidales</taxon>
        <taxon>Tenuifilaceae</taxon>
        <taxon>Tenuifilum</taxon>
    </lineage>
</organism>
<dbReference type="PANTHER" id="PTHR42852:SF6">
    <property type="entry name" value="THIOL:DISULFIDE INTERCHANGE PROTEIN DSBE"/>
    <property type="match status" value="1"/>
</dbReference>
<dbReference type="PANTHER" id="PTHR42852">
    <property type="entry name" value="THIOL:DISULFIDE INTERCHANGE PROTEIN DSBE"/>
    <property type="match status" value="1"/>
</dbReference>
<keyword evidence="2" id="KW-0201">Cytochrome c-type biogenesis</keyword>
<evidence type="ECO:0000256" key="4">
    <source>
        <dbReference type="ARBA" id="ARBA00023284"/>
    </source>
</evidence>
<evidence type="ECO:0000259" key="6">
    <source>
        <dbReference type="PROSITE" id="PS51352"/>
    </source>
</evidence>
<dbReference type="InterPro" id="IPR000866">
    <property type="entry name" value="AhpC/TSA"/>
</dbReference>
<keyword evidence="4" id="KW-0676">Redox-active center</keyword>
<feature type="domain" description="Thioredoxin" evidence="6">
    <location>
        <begin position="43"/>
        <end position="184"/>
    </location>
</feature>
<dbReference type="InterPro" id="IPR036249">
    <property type="entry name" value="Thioredoxin-like_sf"/>
</dbReference>
<dbReference type="GO" id="GO:0030313">
    <property type="term" value="C:cell envelope"/>
    <property type="evidence" value="ECO:0007669"/>
    <property type="project" value="UniProtKB-SubCell"/>
</dbReference>
<comment type="subcellular location">
    <subcellularLocation>
        <location evidence="1">Cell envelope</location>
    </subcellularLocation>
</comment>
<dbReference type="EMBL" id="CP041345">
    <property type="protein sequence ID" value="QKG79880.1"/>
    <property type="molecule type" value="Genomic_DNA"/>
</dbReference>
<dbReference type="GO" id="GO:0016491">
    <property type="term" value="F:oxidoreductase activity"/>
    <property type="evidence" value="ECO:0007669"/>
    <property type="project" value="InterPro"/>
</dbReference>
<accession>A0A7D4BBA6</accession>
<dbReference type="RefSeq" id="WP_173074066.1">
    <property type="nucleotide sequence ID" value="NZ_CP041345.1"/>
</dbReference>
<dbReference type="AlphaFoldDB" id="A0A7D4BBA6"/>
<keyword evidence="8" id="KW-1185">Reference proteome</keyword>
<reference evidence="7 8" key="1">
    <citation type="submission" date="2019-07" db="EMBL/GenBank/DDBJ databases">
        <title>Thalassofilum flectens gen. nov., sp. nov., a novel moderate thermophilic anaerobe from a shallow sea hot spring in Kunashir Island (Russia), representing a new family in the order Bacteroidales, and proposal of Thalassofilacea fam. nov.</title>
        <authorList>
            <person name="Kochetkova T.V."/>
            <person name="Podosokorskaya O.A."/>
            <person name="Novikov A."/>
            <person name="Elcheninov A.G."/>
            <person name="Toshchakov S.V."/>
            <person name="Kublanov I.V."/>
        </authorList>
    </citation>
    <scope>NUCLEOTIDE SEQUENCE [LARGE SCALE GENOMIC DNA]</scope>
    <source>
        <strain evidence="7 8">38-H</strain>
    </source>
</reference>
<evidence type="ECO:0000256" key="3">
    <source>
        <dbReference type="ARBA" id="ARBA00023157"/>
    </source>
</evidence>
<keyword evidence="5" id="KW-0732">Signal</keyword>
<dbReference type="GO" id="GO:0017004">
    <property type="term" value="P:cytochrome complex assembly"/>
    <property type="evidence" value="ECO:0007669"/>
    <property type="project" value="UniProtKB-KW"/>
</dbReference>
<dbReference type="PROSITE" id="PS51352">
    <property type="entry name" value="THIOREDOXIN_2"/>
    <property type="match status" value="1"/>
</dbReference>
<feature type="signal peptide" evidence="5">
    <location>
        <begin position="1"/>
        <end position="21"/>
    </location>
</feature>
<dbReference type="GO" id="GO:0016209">
    <property type="term" value="F:antioxidant activity"/>
    <property type="evidence" value="ECO:0007669"/>
    <property type="project" value="InterPro"/>
</dbReference>
<sequence length="184" mass="20773">MRNIILAILYLNFLFPINAFSQETVQAKVDTLSYTYYMSLVQEQVGKKASDWKLKDTDGKEIALSDYSGKLILLEFWGVGCGACIIAAKDVCLIDSLYKTKGLAVIGIEGEGRNSLDKIKKFKQDYGFNYLTLVGGKETARKYGVRAFPTFFLIDKSGKIIYSHLGYFYGNKKDELLELIEKNI</sequence>
<gene>
    <name evidence="7" type="ORF">FHG85_06260</name>
</gene>